<proteinExistence type="predicted"/>
<sequence length="134" mass="14189">MKRSPSPSSLSPETASNTPDPIDIKPLNLEAKTPLITPKKAGGVGSIKSAKTTATSAKSPKKKVKKEETTATGFDENGTWNAEKRALFMDTIIAAGYMAVDLKELANKASPWYDPAATAKSAPAWSAQLQSQGR</sequence>
<accession>A0A1B9GQE1</accession>
<evidence type="ECO:0000313" key="3">
    <source>
        <dbReference type="Proteomes" id="UP000092666"/>
    </source>
</evidence>
<protein>
    <submittedName>
        <fullName evidence="2">Uncharacterized protein</fullName>
    </submittedName>
</protein>
<evidence type="ECO:0000256" key="1">
    <source>
        <dbReference type="SAM" id="MobiDB-lite"/>
    </source>
</evidence>
<organism evidence="2 3">
    <name type="scientific">Kwoniella heveanensis BCC8398</name>
    <dbReference type="NCBI Taxonomy" id="1296120"/>
    <lineage>
        <taxon>Eukaryota</taxon>
        <taxon>Fungi</taxon>
        <taxon>Dikarya</taxon>
        <taxon>Basidiomycota</taxon>
        <taxon>Agaricomycotina</taxon>
        <taxon>Tremellomycetes</taxon>
        <taxon>Tremellales</taxon>
        <taxon>Cryptococcaceae</taxon>
        <taxon>Kwoniella</taxon>
    </lineage>
</organism>
<dbReference type="Proteomes" id="UP000092666">
    <property type="component" value="Unassembled WGS sequence"/>
</dbReference>
<reference evidence="3" key="2">
    <citation type="submission" date="2013-12" db="EMBL/GenBank/DDBJ databases">
        <title>Evolution of pathogenesis and genome organization in the Tremellales.</title>
        <authorList>
            <person name="Cuomo C."/>
            <person name="Litvintseva A."/>
            <person name="Heitman J."/>
            <person name="Chen Y."/>
            <person name="Sun S."/>
            <person name="Springer D."/>
            <person name="Dromer F."/>
            <person name="Young S."/>
            <person name="Zeng Q."/>
            <person name="Chapman S."/>
            <person name="Gujja S."/>
            <person name="Saif S."/>
            <person name="Birren B."/>
        </authorList>
    </citation>
    <scope>NUCLEOTIDE SEQUENCE [LARGE SCALE GENOMIC DNA]</scope>
    <source>
        <strain evidence="3">BCC8398</strain>
    </source>
</reference>
<gene>
    <name evidence="2" type="ORF">I316_05065</name>
</gene>
<evidence type="ECO:0000313" key="2">
    <source>
        <dbReference type="EMBL" id="OCF33324.1"/>
    </source>
</evidence>
<dbReference type="EMBL" id="KV700126">
    <property type="protein sequence ID" value="OCF33324.1"/>
    <property type="molecule type" value="Genomic_DNA"/>
</dbReference>
<reference evidence="2 3" key="1">
    <citation type="submission" date="2013-07" db="EMBL/GenBank/DDBJ databases">
        <title>The Genome Sequence of Cryptococcus heveanensis BCC8398.</title>
        <authorList>
            <consortium name="The Broad Institute Genome Sequencing Platform"/>
            <person name="Cuomo C."/>
            <person name="Litvintseva A."/>
            <person name="Chen Y."/>
            <person name="Heitman J."/>
            <person name="Sun S."/>
            <person name="Springer D."/>
            <person name="Dromer F."/>
            <person name="Young S.K."/>
            <person name="Zeng Q."/>
            <person name="Gargeya S."/>
            <person name="Fitzgerald M."/>
            <person name="Abouelleil A."/>
            <person name="Alvarado L."/>
            <person name="Berlin A.M."/>
            <person name="Chapman S.B."/>
            <person name="Dewar J."/>
            <person name="Goldberg J."/>
            <person name="Griggs A."/>
            <person name="Gujja S."/>
            <person name="Hansen M."/>
            <person name="Howarth C."/>
            <person name="Imamovic A."/>
            <person name="Larimer J."/>
            <person name="McCowan C."/>
            <person name="Murphy C."/>
            <person name="Pearson M."/>
            <person name="Priest M."/>
            <person name="Roberts A."/>
            <person name="Saif S."/>
            <person name="Shea T."/>
            <person name="Sykes S."/>
            <person name="Wortman J."/>
            <person name="Nusbaum C."/>
            <person name="Birren B."/>
        </authorList>
    </citation>
    <scope>NUCLEOTIDE SEQUENCE [LARGE SCALE GENOMIC DNA]</scope>
    <source>
        <strain evidence="2 3">BCC8398</strain>
    </source>
</reference>
<feature type="compositionally biased region" description="Low complexity" evidence="1">
    <location>
        <begin position="46"/>
        <end position="58"/>
    </location>
</feature>
<feature type="region of interest" description="Disordered" evidence="1">
    <location>
        <begin position="1"/>
        <end position="76"/>
    </location>
</feature>
<name>A0A1B9GQE1_9TREE</name>
<dbReference type="AlphaFoldDB" id="A0A1B9GQE1"/>
<dbReference type="OrthoDB" id="2595354at2759"/>
<keyword evidence="3" id="KW-1185">Reference proteome</keyword>
<feature type="compositionally biased region" description="Polar residues" evidence="1">
    <location>
        <begin position="1"/>
        <end position="19"/>
    </location>
</feature>